<dbReference type="InterPro" id="IPR036890">
    <property type="entry name" value="HATPase_C_sf"/>
</dbReference>
<feature type="domain" description="Sensor histidine kinase NatK-like C-terminal" evidence="2">
    <location>
        <begin position="327"/>
        <end position="431"/>
    </location>
</feature>
<comment type="caution">
    <text evidence="3">The sequence shown here is derived from an EMBL/GenBank/DDBJ whole genome shotgun (WGS) entry which is preliminary data.</text>
</comment>
<dbReference type="InterPro" id="IPR032834">
    <property type="entry name" value="NatK-like_C"/>
</dbReference>
<dbReference type="OrthoDB" id="9816523at2"/>
<dbReference type="EMBL" id="QRVK01000001">
    <property type="protein sequence ID" value="RGS44235.1"/>
    <property type="molecule type" value="Genomic_DNA"/>
</dbReference>
<dbReference type="Gene3D" id="3.30.565.10">
    <property type="entry name" value="Histidine kinase-like ATPase, C-terminal domain"/>
    <property type="match status" value="1"/>
</dbReference>
<dbReference type="Pfam" id="PF14501">
    <property type="entry name" value="HATPase_c_5"/>
    <property type="match status" value="1"/>
</dbReference>
<protein>
    <submittedName>
        <fullName evidence="3">GHKL domain-containing protein</fullName>
    </submittedName>
</protein>
<feature type="transmembrane region" description="Helical" evidence="1">
    <location>
        <begin position="79"/>
        <end position="101"/>
    </location>
</feature>
<feature type="transmembrane region" description="Helical" evidence="1">
    <location>
        <begin position="31"/>
        <end position="49"/>
    </location>
</feature>
<reference evidence="3 4" key="1">
    <citation type="submission" date="2018-08" db="EMBL/GenBank/DDBJ databases">
        <title>A genome reference for cultivated species of the human gut microbiota.</title>
        <authorList>
            <person name="Zou Y."/>
            <person name="Xue W."/>
            <person name="Luo G."/>
        </authorList>
    </citation>
    <scope>NUCLEOTIDE SEQUENCE [LARGE SCALE GENOMIC DNA]</scope>
    <source>
        <strain evidence="3 4">AF22-21</strain>
    </source>
</reference>
<organism evidence="3 4">
    <name type="scientific">Coprococcus eutactus</name>
    <dbReference type="NCBI Taxonomy" id="33043"/>
    <lineage>
        <taxon>Bacteria</taxon>
        <taxon>Bacillati</taxon>
        <taxon>Bacillota</taxon>
        <taxon>Clostridia</taxon>
        <taxon>Lachnospirales</taxon>
        <taxon>Lachnospiraceae</taxon>
        <taxon>Coprococcus</taxon>
    </lineage>
</organism>
<dbReference type="SUPFAM" id="SSF55874">
    <property type="entry name" value="ATPase domain of HSP90 chaperone/DNA topoisomerase II/histidine kinase"/>
    <property type="match status" value="1"/>
</dbReference>
<keyword evidence="1" id="KW-1133">Transmembrane helix</keyword>
<dbReference type="AlphaFoldDB" id="A0A3R6CWE5"/>
<keyword evidence="1" id="KW-0472">Membrane</keyword>
<dbReference type="PANTHER" id="PTHR40448:SF1">
    <property type="entry name" value="TWO-COMPONENT SENSOR HISTIDINE KINASE"/>
    <property type="match status" value="1"/>
</dbReference>
<proteinExistence type="predicted"/>
<evidence type="ECO:0000313" key="3">
    <source>
        <dbReference type="EMBL" id="RGS44235.1"/>
    </source>
</evidence>
<accession>A0A3R6CWE5</accession>
<feature type="transmembrane region" description="Helical" evidence="1">
    <location>
        <begin position="180"/>
        <end position="206"/>
    </location>
</feature>
<sequence>MLTHTLYTIVEMLNYFLIFYIFFGRLPAKGVPKYIVFLCSIFAFNLLPLNVELDTYVFFALGFLMSIFLVNGSKQENMINFISVFTLNHIFSLLFLYFFAIVKDISFENAAGVLTYCIFTNLAVTLSLSISILCIKLTDSHADPFIIFHSKIYYILLAGSLFIVSGIIGTLQALAQFSNINYYMLNMVSLFFIILIIIFFLMWIALSNIYRKQLFHKHQEELARLRMSDQEKQFTIIHDSDAALRRFRHDSANHITILNSLLNSQKYSEASLYLKSLGIAFEETNCVTYTNIAAVDAVVSHYHQKIKNKKFEFNWINSCISIPSNIDAFDICTVLDNILSNALEACEKIPADTEIQPAINIDLSVRNSHLVIHQSNTTASPAVIDANGLPLTTKNDKAAHGFGISNIKHTIDKYNGVFKFRQSNGLSYIDIIM</sequence>
<name>A0A3R6CWE5_9FIRM</name>
<keyword evidence="1" id="KW-0812">Transmembrane</keyword>
<evidence type="ECO:0000256" key="1">
    <source>
        <dbReference type="SAM" id="Phobius"/>
    </source>
</evidence>
<feature type="transmembrane region" description="Helical" evidence="1">
    <location>
        <begin position="153"/>
        <end position="174"/>
    </location>
</feature>
<dbReference type="Proteomes" id="UP000283295">
    <property type="component" value="Unassembled WGS sequence"/>
</dbReference>
<feature type="transmembrane region" description="Helical" evidence="1">
    <location>
        <begin position="6"/>
        <end position="24"/>
    </location>
</feature>
<dbReference type="PANTHER" id="PTHR40448">
    <property type="entry name" value="TWO-COMPONENT SENSOR HISTIDINE KINASE"/>
    <property type="match status" value="1"/>
</dbReference>
<evidence type="ECO:0000313" key="4">
    <source>
        <dbReference type="Proteomes" id="UP000283295"/>
    </source>
</evidence>
<feature type="transmembrane region" description="Helical" evidence="1">
    <location>
        <begin position="55"/>
        <end position="72"/>
    </location>
</feature>
<feature type="transmembrane region" description="Helical" evidence="1">
    <location>
        <begin position="113"/>
        <end position="133"/>
    </location>
</feature>
<evidence type="ECO:0000259" key="2">
    <source>
        <dbReference type="Pfam" id="PF14501"/>
    </source>
</evidence>
<dbReference type="GO" id="GO:0042802">
    <property type="term" value="F:identical protein binding"/>
    <property type="evidence" value="ECO:0007669"/>
    <property type="project" value="TreeGrafter"/>
</dbReference>
<gene>
    <name evidence="3" type="ORF">DWX94_00015</name>
</gene>